<evidence type="ECO:0000259" key="4">
    <source>
        <dbReference type="PROSITE" id="PS51007"/>
    </source>
</evidence>
<keyword evidence="1" id="KW-0479">Metal-binding</keyword>
<dbReference type="PROSITE" id="PS51007">
    <property type="entry name" value="CYTC"/>
    <property type="match status" value="1"/>
</dbReference>
<feature type="coiled-coil region" evidence="3">
    <location>
        <begin position="179"/>
        <end position="234"/>
    </location>
</feature>
<dbReference type="InterPro" id="IPR009056">
    <property type="entry name" value="Cyt_c-like_dom"/>
</dbReference>
<dbReference type="GO" id="GO:0009055">
    <property type="term" value="F:electron transfer activity"/>
    <property type="evidence" value="ECO:0007669"/>
    <property type="project" value="InterPro"/>
</dbReference>
<keyword evidence="3" id="KW-0175">Coiled coil</keyword>
<evidence type="ECO:0000256" key="2">
    <source>
        <dbReference type="ARBA" id="ARBA00023004"/>
    </source>
</evidence>
<dbReference type="AlphaFoldDB" id="A0A6J7R5S2"/>
<keyword evidence="2" id="KW-0408">Iron</keyword>
<proteinExistence type="predicted"/>
<feature type="domain" description="Cytochrome c" evidence="4">
    <location>
        <begin position="236"/>
        <end position="347"/>
    </location>
</feature>
<sequence>MGRAGAASSAAGYQQWLARFIGWSMPLFPAKEGKLAPLYMEQVFPLLFVEQRRGWGGIQAQMPYFSGVTEVRRRSIEFLLNLDVGKYEQERQTLRARDAELQLEWRASVDAFQESLTGEGLVTLNVPKNLTVAWPPNPDPRVAASVGAGWIDLDDQIQNARQEVATLIGSVIPAITENSSALESRLADLAERSDSLRRTSAAIREDLVRHRTELSAVEDRIQALEDDLRKHRDAAILVRLGAPVLEELHEACPVCHQLLPDSLVALGPGPALSPDESVMYLSQQLDLFRVMKEDSARAMAAKGERLTANMREEADVRGQIRSVRTSLVGPNGSPSVEAIASRIRREAQLVRLVAIEERWFLFQSRLEALASSALEVRAKLADLPAERLSETDAAKLATLETSFIDQLRLYDFGSFLDANLMISRDDYHPRRDEFDLEADISASDSIRVIWAYLLGLMEVSSVHETNHPRLLLLDEPRQQSAKDVSFEALLRQAALVASRGGQVIFATSEDPRSLESKLEGVQHNLISIDGFLLKPLPS</sequence>
<evidence type="ECO:0000256" key="3">
    <source>
        <dbReference type="SAM" id="Coils"/>
    </source>
</evidence>
<protein>
    <submittedName>
        <fullName evidence="5">Unannotated protein</fullName>
    </submittedName>
</protein>
<organism evidence="5">
    <name type="scientific">freshwater metagenome</name>
    <dbReference type="NCBI Taxonomy" id="449393"/>
    <lineage>
        <taxon>unclassified sequences</taxon>
        <taxon>metagenomes</taxon>
        <taxon>ecological metagenomes</taxon>
    </lineage>
</organism>
<dbReference type="EMBL" id="CAFBOL010000206">
    <property type="protein sequence ID" value="CAB5024060.1"/>
    <property type="molecule type" value="Genomic_DNA"/>
</dbReference>
<gene>
    <name evidence="5" type="ORF">UFOPK3931_03534</name>
</gene>
<name>A0A6J7R5S2_9ZZZZ</name>
<evidence type="ECO:0000256" key="1">
    <source>
        <dbReference type="ARBA" id="ARBA00022723"/>
    </source>
</evidence>
<accession>A0A6J7R5S2</accession>
<dbReference type="GO" id="GO:0046872">
    <property type="term" value="F:metal ion binding"/>
    <property type="evidence" value="ECO:0007669"/>
    <property type="project" value="UniProtKB-KW"/>
</dbReference>
<reference evidence="5" key="1">
    <citation type="submission" date="2020-05" db="EMBL/GenBank/DDBJ databases">
        <authorList>
            <person name="Chiriac C."/>
            <person name="Salcher M."/>
            <person name="Ghai R."/>
            <person name="Kavagutti S V."/>
        </authorList>
    </citation>
    <scope>NUCLEOTIDE SEQUENCE</scope>
</reference>
<dbReference type="GO" id="GO:0020037">
    <property type="term" value="F:heme binding"/>
    <property type="evidence" value="ECO:0007669"/>
    <property type="project" value="InterPro"/>
</dbReference>
<evidence type="ECO:0000313" key="5">
    <source>
        <dbReference type="EMBL" id="CAB5024060.1"/>
    </source>
</evidence>